<dbReference type="PROSITE" id="PS51365">
    <property type="entry name" value="RENAL_DIPEPTIDASE_2"/>
    <property type="match status" value="1"/>
</dbReference>
<organism evidence="1 2">
    <name type="scientific">Nitratireductor mangrovi</name>
    <dbReference type="NCBI Taxonomy" id="2599600"/>
    <lineage>
        <taxon>Bacteria</taxon>
        <taxon>Pseudomonadati</taxon>
        <taxon>Pseudomonadota</taxon>
        <taxon>Alphaproteobacteria</taxon>
        <taxon>Hyphomicrobiales</taxon>
        <taxon>Phyllobacteriaceae</taxon>
        <taxon>Nitratireductor</taxon>
    </lineage>
</organism>
<dbReference type="InterPro" id="IPR008257">
    <property type="entry name" value="Pept_M19"/>
</dbReference>
<proteinExistence type="predicted"/>
<dbReference type="SUPFAM" id="SSF51556">
    <property type="entry name" value="Metallo-dependent hydrolases"/>
    <property type="match status" value="1"/>
</dbReference>
<evidence type="ECO:0000313" key="2">
    <source>
        <dbReference type="Proteomes" id="UP000321389"/>
    </source>
</evidence>
<dbReference type="Pfam" id="PF01244">
    <property type="entry name" value="Peptidase_M19"/>
    <property type="match status" value="1"/>
</dbReference>
<evidence type="ECO:0008006" key="3">
    <source>
        <dbReference type="Google" id="ProtNLM"/>
    </source>
</evidence>
<gene>
    <name evidence="1" type="ORF">FQ775_14570</name>
</gene>
<dbReference type="KEGG" id="niy:FQ775_14570"/>
<dbReference type="AlphaFoldDB" id="A0A5B8L0T1"/>
<dbReference type="PANTHER" id="PTHR10443">
    <property type="entry name" value="MICROSOMAL DIPEPTIDASE"/>
    <property type="match status" value="1"/>
</dbReference>
<keyword evidence="2" id="KW-1185">Reference proteome</keyword>
<name>A0A5B8L0T1_9HYPH</name>
<dbReference type="PANTHER" id="PTHR10443:SF12">
    <property type="entry name" value="DIPEPTIDASE"/>
    <property type="match status" value="1"/>
</dbReference>
<reference evidence="1" key="1">
    <citation type="submission" date="2020-04" db="EMBL/GenBank/DDBJ databases">
        <title>Nitratireductor sp. nov. isolated from mangrove soil.</title>
        <authorList>
            <person name="Ye Y."/>
        </authorList>
    </citation>
    <scope>NUCLEOTIDE SEQUENCE</scope>
    <source>
        <strain evidence="1">SY7</strain>
    </source>
</reference>
<accession>A0A5B8L0T1</accession>
<dbReference type="GO" id="GO:0070573">
    <property type="term" value="F:metallodipeptidase activity"/>
    <property type="evidence" value="ECO:0007669"/>
    <property type="project" value="InterPro"/>
</dbReference>
<evidence type="ECO:0000313" key="1">
    <source>
        <dbReference type="EMBL" id="QDZ01501.1"/>
    </source>
</evidence>
<dbReference type="RefSeq" id="WP_146300144.1">
    <property type="nucleotide sequence ID" value="NZ_CP042301.2"/>
</dbReference>
<dbReference type="EMBL" id="CP042301">
    <property type="protein sequence ID" value="QDZ01501.1"/>
    <property type="molecule type" value="Genomic_DNA"/>
</dbReference>
<dbReference type="Gene3D" id="3.20.20.140">
    <property type="entry name" value="Metal-dependent hydrolases"/>
    <property type="match status" value="1"/>
</dbReference>
<dbReference type="GO" id="GO:0006508">
    <property type="term" value="P:proteolysis"/>
    <property type="evidence" value="ECO:0007669"/>
    <property type="project" value="InterPro"/>
</dbReference>
<dbReference type="InterPro" id="IPR032466">
    <property type="entry name" value="Metal_Hydrolase"/>
</dbReference>
<dbReference type="Proteomes" id="UP000321389">
    <property type="component" value="Chromosome"/>
</dbReference>
<protein>
    <recommendedName>
        <fullName evidence="3">Membrane dipeptidase</fullName>
    </recommendedName>
</protein>
<dbReference type="OrthoDB" id="9804920at2"/>
<sequence length="330" mass="35586">MAAWREKHDWAGDAIVCDGLLPWVAALLPPGAKLTGQLARFAGAGFDHVSLTVAVGHEDAATALSRLGAIRRELGEEVGRIRIAHTRAEIEQARADGVLSVSFHFQTGVPFASDLDLVDAFAAAGIRRALLAYNEANLFADGCHEPRNAGLSSAGRRLVERMDDAGMVIDLSHCGERTTLDVLELALKTPPVFSHSNARALFDHERNISDEQIRRCAERGGYVGVNGVGMFLGAPRHQIPAAMARHAAHIAEIAGAGHIALGLDFMFLEGSDYGFYHRAKGRWPRGYPPPPWDFMQPEQLGDLVDALTKVGFSGPEVRGILGQNYLDAAV</sequence>